<dbReference type="RefSeq" id="WP_009484858.1">
    <property type="nucleotide sequence ID" value="NZ_CABHDU010000070.1"/>
</dbReference>
<reference evidence="2" key="1">
    <citation type="submission" date="2019-01" db="EMBL/GenBank/DDBJ databases">
        <authorList>
            <person name="Lista F."/>
            <person name="Anselmo A."/>
        </authorList>
    </citation>
    <scope>NUCLEOTIDE SEQUENCE</scope>
    <source>
        <strain evidence="2">13S</strain>
    </source>
</reference>
<name>A0A483IUH5_KLEPN</name>
<accession>A0A483IUH5</accession>
<comment type="caution">
    <text evidence="2">The sequence shown here is derived from an EMBL/GenBank/DDBJ whole genome shotgun (WGS) entry which is preliminary data.</text>
</comment>
<gene>
    <name evidence="2" type="ORF">ETE75_20230</name>
</gene>
<evidence type="ECO:0000259" key="1">
    <source>
        <dbReference type="Pfam" id="PF13521"/>
    </source>
</evidence>
<feature type="domain" description="NadR/Ttd14 AAA" evidence="1">
    <location>
        <begin position="2"/>
        <end position="107"/>
    </location>
</feature>
<dbReference type="Gene3D" id="3.40.50.300">
    <property type="entry name" value="P-loop containing nucleotide triphosphate hydrolases"/>
    <property type="match status" value="1"/>
</dbReference>
<evidence type="ECO:0000313" key="2">
    <source>
        <dbReference type="EMBL" id="TCX36594.1"/>
    </source>
</evidence>
<protein>
    <recommendedName>
        <fullName evidence="1">NadR/Ttd14 AAA domain-containing protein</fullName>
    </recommendedName>
</protein>
<dbReference type="AlphaFoldDB" id="A0A483IUH5"/>
<dbReference type="SUPFAM" id="SSF52540">
    <property type="entry name" value="P-loop containing nucleoside triphosphate hydrolases"/>
    <property type="match status" value="1"/>
</dbReference>
<dbReference type="InterPro" id="IPR038727">
    <property type="entry name" value="NadR/Ttd14_AAA_dom"/>
</dbReference>
<proteinExistence type="predicted"/>
<organism evidence="2">
    <name type="scientific">Klebsiella pneumoniae</name>
    <dbReference type="NCBI Taxonomy" id="573"/>
    <lineage>
        <taxon>Bacteria</taxon>
        <taxon>Pseudomonadati</taxon>
        <taxon>Pseudomonadota</taxon>
        <taxon>Gammaproteobacteria</taxon>
        <taxon>Enterobacterales</taxon>
        <taxon>Enterobacteriaceae</taxon>
        <taxon>Klebsiella/Raoultella group</taxon>
        <taxon>Klebsiella</taxon>
        <taxon>Klebsiella pneumoniae complex</taxon>
    </lineage>
</organism>
<sequence length="216" mass="23752">MKIGLCGAQGTGKTTLAKAYSEASGIPYLDAKVGDYLSDIGVDLSRDDMPVVERMKVQLMVAGHIASITEAPGLHKTGFIIDRTPIDVMAYTHDIAAKHYKNDEVLELYAQTHMVCLDAAAMNFNLCLMLRPGVQLSPQDHCRKQRASLQPFYVNHINMLMASMILSFSQKVIGDGLSRFAFMRDDVIDLELRVSALDEIVGSIASNSVMKCEPCH</sequence>
<dbReference type="InterPro" id="IPR027417">
    <property type="entry name" value="P-loop_NTPase"/>
</dbReference>
<dbReference type="Pfam" id="PF13521">
    <property type="entry name" value="AAA_28"/>
    <property type="match status" value="1"/>
</dbReference>
<dbReference type="EMBL" id="SDCJ01000016">
    <property type="protein sequence ID" value="TCX36594.1"/>
    <property type="molecule type" value="Genomic_DNA"/>
</dbReference>